<dbReference type="PROSITE" id="PS51741">
    <property type="entry name" value="F_BAR"/>
    <property type="match status" value="1"/>
</dbReference>
<dbReference type="OrthoDB" id="27823at2759"/>
<dbReference type="Pfam" id="PF00611">
    <property type="entry name" value="FCH"/>
    <property type="match status" value="1"/>
</dbReference>
<dbReference type="GO" id="GO:0120104">
    <property type="term" value="C:mitotic actomyosin contractile ring, proximal layer"/>
    <property type="evidence" value="ECO:0007669"/>
    <property type="project" value="TreeGrafter"/>
</dbReference>
<evidence type="ECO:0000259" key="10">
    <source>
        <dbReference type="PROSITE" id="PS51741"/>
    </source>
</evidence>
<feature type="domain" description="SH3" evidence="9">
    <location>
        <begin position="569"/>
        <end position="636"/>
    </location>
</feature>
<feature type="compositionally biased region" description="Polar residues" evidence="8">
    <location>
        <begin position="389"/>
        <end position="399"/>
    </location>
</feature>
<evidence type="ECO:0000313" key="11">
    <source>
        <dbReference type="EMBL" id="QLL34238.1"/>
    </source>
</evidence>
<dbReference type="InterPro" id="IPR027267">
    <property type="entry name" value="AH/BAR_dom_sf"/>
</dbReference>
<feature type="compositionally biased region" description="Polar residues" evidence="8">
    <location>
        <begin position="470"/>
        <end position="486"/>
    </location>
</feature>
<evidence type="ECO:0000256" key="4">
    <source>
        <dbReference type="ARBA" id="ARBA00022553"/>
    </source>
</evidence>
<keyword evidence="5" id="KW-0206">Cytoskeleton</keyword>
<keyword evidence="3" id="KW-0963">Cytoplasm</keyword>
<dbReference type="InterPro" id="IPR031160">
    <property type="entry name" value="F_BAR_dom"/>
</dbReference>
<evidence type="ECO:0000256" key="6">
    <source>
        <dbReference type="PROSITE-ProRule" id="PRU00192"/>
    </source>
</evidence>
<evidence type="ECO:0000259" key="9">
    <source>
        <dbReference type="PROSITE" id="PS50002"/>
    </source>
</evidence>
<dbReference type="CDD" id="cd00174">
    <property type="entry name" value="SH3"/>
    <property type="match status" value="1"/>
</dbReference>
<gene>
    <name evidence="11" type="ORF">HG536_0G00950</name>
</gene>
<dbReference type="SUPFAM" id="SSF103657">
    <property type="entry name" value="BAR/IMD domain-like"/>
    <property type="match status" value="1"/>
</dbReference>
<dbReference type="SMART" id="SM00326">
    <property type="entry name" value="SH3"/>
    <property type="match status" value="1"/>
</dbReference>
<keyword evidence="2 6" id="KW-0728">SH3 domain</keyword>
<feature type="compositionally biased region" description="Basic and acidic residues" evidence="8">
    <location>
        <begin position="460"/>
        <end position="469"/>
    </location>
</feature>
<dbReference type="Gene3D" id="1.20.1270.60">
    <property type="entry name" value="Arfaptin homology (AH) domain/BAR domain"/>
    <property type="match status" value="1"/>
</dbReference>
<dbReference type="GO" id="GO:0005543">
    <property type="term" value="F:phospholipid binding"/>
    <property type="evidence" value="ECO:0007669"/>
    <property type="project" value="TreeGrafter"/>
</dbReference>
<evidence type="ECO:0000256" key="2">
    <source>
        <dbReference type="ARBA" id="ARBA00022443"/>
    </source>
</evidence>
<dbReference type="GO" id="GO:0030036">
    <property type="term" value="P:actin cytoskeleton organization"/>
    <property type="evidence" value="ECO:0007669"/>
    <property type="project" value="UniProtKB-ARBA"/>
</dbReference>
<keyword evidence="12" id="KW-1185">Reference proteome</keyword>
<comment type="subcellular location">
    <subcellularLocation>
        <location evidence="1">Cytoplasm</location>
        <location evidence="1">Cytoskeleton</location>
    </subcellularLocation>
</comment>
<dbReference type="PANTHER" id="PTHR23065:SF7">
    <property type="entry name" value="NOSTRIN, ISOFORM H"/>
    <property type="match status" value="1"/>
</dbReference>
<dbReference type="PROSITE" id="PS50002">
    <property type="entry name" value="SH3"/>
    <property type="match status" value="1"/>
</dbReference>
<dbReference type="AlphaFoldDB" id="A0A7G3ZL52"/>
<dbReference type="SMART" id="SM00055">
    <property type="entry name" value="FCH"/>
    <property type="match status" value="1"/>
</dbReference>
<dbReference type="InterPro" id="IPR001452">
    <property type="entry name" value="SH3_domain"/>
</dbReference>
<evidence type="ECO:0008006" key="13">
    <source>
        <dbReference type="Google" id="ProtNLM"/>
    </source>
</evidence>
<dbReference type="InterPro" id="IPR036028">
    <property type="entry name" value="SH3-like_dom_sf"/>
</dbReference>
<name>A0A7G3ZL52_9SACH</name>
<dbReference type="Gene3D" id="2.30.30.40">
    <property type="entry name" value="SH3 Domains"/>
    <property type="match status" value="1"/>
</dbReference>
<protein>
    <recommendedName>
        <fullName evidence="13">SH3 domain-containing protein</fullName>
    </recommendedName>
</protein>
<dbReference type="RefSeq" id="XP_037140912.1">
    <property type="nucleotide sequence ID" value="XM_037285016.1"/>
</dbReference>
<organism evidence="11 12">
    <name type="scientific">Torulaspora globosa</name>
    <dbReference type="NCBI Taxonomy" id="48254"/>
    <lineage>
        <taxon>Eukaryota</taxon>
        <taxon>Fungi</taxon>
        <taxon>Dikarya</taxon>
        <taxon>Ascomycota</taxon>
        <taxon>Saccharomycotina</taxon>
        <taxon>Saccharomycetes</taxon>
        <taxon>Saccharomycetales</taxon>
        <taxon>Saccharomycetaceae</taxon>
        <taxon>Torulaspora</taxon>
    </lineage>
</organism>
<evidence type="ECO:0000256" key="7">
    <source>
        <dbReference type="PROSITE-ProRule" id="PRU01077"/>
    </source>
</evidence>
<dbReference type="InterPro" id="IPR001060">
    <property type="entry name" value="FCH_dom"/>
</dbReference>
<dbReference type="Proteomes" id="UP000515788">
    <property type="component" value="Chromosome 7"/>
</dbReference>
<reference evidence="11 12" key="1">
    <citation type="submission" date="2020-06" db="EMBL/GenBank/DDBJ databases">
        <title>The yeast mating-type switching endonuclease HO is a domesticated member of an unorthodox homing genetic element family.</title>
        <authorList>
            <person name="Coughlan A.Y."/>
            <person name="Lombardi L."/>
            <person name="Braun-Galleani S."/>
            <person name="Martos A.R."/>
            <person name="Galeote V."/>
            <person name="Bigey F."/>
            <person name="Dequin S."/>
            <person name="Byrne K.P."/>
            <person name="Wolfe K.H."/>
        </authorList>
    </citation>
    <scope>NUCLEOTIDE SEQUENCE [LARGE SCALE GENOMIC DNA]</scope>
    <source>
        <strain evidence="11 12">CBS764</strain>
    </source>
</reference>
<keyword evidence="4" id="KW-0597">Phosphoprotein</keyword>
<feature type="compositionally biased region" description="Basic and acidic residues" evidence="8">
    <location>
        <begin position="355"/>
        <end position="385"/>
    </location>
</feature>
<evidence type="ECO:0000256" key="1">
    <source>
        <dbReference type="ARBA" id="ARBA00004245"/>
    </source>
</evidence>
<keyword evidence="7" id="KW-0175">Coiled coil</keyword>
<evidence type="ECO:0000256" key="5">
    <source>
        <dbReference type="ARBA" id="ARBA00023212"/>
    </source>
</evidence>
<dbReference type="PANTHER" id="PTHR23065">
    <property type="entry name" value="PROLINE-SERINE-THREONINE PHOSPHATASE INTERACTING PROTEIN 1"/>
    <property type="match status" value="1"/>
</dbReference>
<dbReference type="EMBL" id="CP059252">
    <property type="protein sequence ID" value="QLL34238.1"/>
    <property type="molecule type" value="Genomic_DNA"/>
</dbReference>
<dbReference type="GeneID" id="59327479"/>
<proteinExistence type="predicted"/>
<feature type="region of interest" description="Disordered" evidence="8">
    <location>
        <begin position="443"/>
        <end position="494"/>
    </location>
</feature>
<sequence>MRDQSGQLPLFYSSKASACLKDSRTGVMSYSYELCFWDPNDNGVNVLLQHISAGIKSCGTMVSFFKQRSELEKDYARRLGAMSNKLVSDMEENPEYGRLNDCFRTVVTNERARAQAHSKQSELLYRQIYSDVKAFAGKMQARYTTLSGRIENLRVDKYNKRKGCEDLTKKLEEAELRARDLRLNQNNVIGSKKIEQNRRELAKWDNNSREISLQLDVLTQEYRASQKYWFKEWADISGQLQEMETARISYLQSKMQQFAQVTLETALLEQSKMDSLMNQLATFTPADDIAEFSSDYGTGRLKEKRKATGDLAVHDISRSKKDLHAENIRKLSSQLQRQTLGDSRNDKQLPSPKLQRQEEIGTKRVPKNELSRIEEPISADLKEKLSPSARHQQQNRQGTSPSSSASSSVPTDFTAHVKNRHSIDSMATSVSSMASSIDESQRFAKSWNSSNRKRKSMSHLHQEKAREEQLGSSLGQHSEGSLQNGSPVLRNPSADTTIMNTNLATQQSVRRKSMVLQDSSNPIEDALYEMERIKSMGNSVFAGSDSQLGRVRDNGITVTLPTVTSQGEPVIRYAKAIYPLLDNDAAELAHFDKGDYLLLTAIINEDWFRGEVYDNNFIAGTHKNGLIPYNFIQLLN</sequence>
<feature type="domain" description="F-BAR" evidence="10">
    <location>
        <begin position="28"/>
        <end position="288"/>
    </location>
</feature>
<feature type="region of interest" description="Disordered" evidence="8">
    <location>
        <begin position="334"/>
        <end position="411"/>
    </location>
</feature>
<evidence type="ECO:0000313" key="12">
    <source>
        <dbReference type="Proteomes" id="UP000515788"/>
    </source>
</evidence>
<dbReference type="KEGG" id="tgb:HG536_0G00950"/>
<evidence type="ECO:0000256" key="8">
    <source>
        <dbReference type="SAM" id="MobiDB-lite"/>
    </source>
</evidence>
<evidence type="ECO:0000256" key="3">
    <source>
        <dbReference type="ARBA" id="ARBA00022490"/>
    </source>
</evidence>
<dbReference type="GO" id="GO:0009898">
    <property type="term" value="C:cytoplasmic side of plasma membrane"/>
    <property type="evidence" value="ECO:0007669"/>
    <property type="project" value="TreeGrafter"/>
</dbReference>
<dbReference type="SUPFAM" id="SSF50044">
    <property type="entry name" value="SH3-domain"/>
    <property type="match status" value="1"/>
</dbReference>
<accession>A0A7G3ZL52</accession>